<dbReference type="Proteomes" id="UP000008207">
    <property type="component" value="Chromosome"/>
</dbReference>
<sequence length="588" mass="62207">MLVYGDTARTGDPPQWLARVAALCRQAAALPPGIERHGRLVAALIEVGELGQGIADAIFVQHGADTPSAGSEAVTALLMALARAVRRSWSSGFTSCEAIPPGLLEAVERTLLPTSITGKRAEGFAFYALYPEAYAAAAETSGLGGDTRVVGIRSIGLPLAAMTASALGASPPLTIRPVGHPFERRLSLSRAMDDALCGDLRGDIAIVDEGPGLSGSSFGAVADHLEARGVAPARLVFFPGHTGEPGPMARARHRARWATTRRIAIGFDELVLDAREPVHRLDSWVASLIGPLDGPLDDISGGAWRSLQAAPFDAWPPVHAQQERRKFLARADGATWLVKFAGLGAAGDEALALARQLQAAGFTPPVAGLVHGFLVERWLAEARPLTSGAIDPLRLAEAVGHYLAFRARTLPAEPGRGAALSDLVAMARHNTAEALGHDTARLFDPWDERRVAGLAERVRPVLIDGRLQPWEWLLLPDGSLRKADALEHHAGHDLVGCQDIAWDVAGAAIELDLPPDAQECLASTMVREGARWPDPDLLALLALCYLAFRLGASSLAAESGAAPDEAQRLRRAASAYGARLGRLLRDGG</sequence>
<evidence type="ECO:0000313" key="2">
    <source>
        <dbReference type="Proteomes" id="UP000008207"/>
    </source>
</evidence>
<dbReference type="AlphaFoldDB" id="B8IUD5"/>
<protein>
    <submittedName>
        <fullName evidence="1">Uncharacterized protein</fullName>
    </submittedName>
</protein>
<dbReference type="RefSeq" id="WP_015926893.1">
    <property type="nucleotide sequence ID" value="NC_011894.1"/>
</dbReference>
<gene>
    <name evidence="1" type="ordered locus">Mnod_0134</name>
</gene>
<dbReference type="CDD" id="cd06223">
    <property type="entry name" value="PRTases_typeI"/>
    <property type="match status" value="1"/>
</dbReference>
<dbReference type="HOGENOM" id="CLU_468418_0_0_5"/>
<evidence type="ECO:0000313" key="1">
    <source>
        <dbReference type="EMBL" id="ACL55180.1"/>
    </source>
</evidence>
<organism evidence="1 2">
    <name type="scientific">Methylobacterium nodulans (strain LMG 21967 / CNCM I-2342 / ORS 2060)</name>
    <dbReference type="NCBI Taxonomy" id="460265"/>
    <lineage>
        <taxon>Bacteria</taxon>
        <taxon>Pseudomonadati</taxon>
        <taxon>Pseudomonadota</taxon>
        <taxon>Alphaproteobacteria</taxon>
        <taxon>Hyphomicrobiales</taxon>
        <taxon>Methylobacteriaceae</taxon>
        <taxon>Methylobacterium</taxon>
    </lineage>
</organism>
<dbReference type="OrthoDB" id="7592571at2"/>
<dbReference type="eggNOG" id="COG0510">
    <property type="taxonomic scope" value="Bacteria"/>
</dbReference>
<dbReference type="KEGG" id="mno:Mnod_0134"/>
<dbReference type="STRING" id="460265.Mnod_0134"/>
<proteinExistence type="predicted"/>
<dbReference type="InterPro" id="IPR000836">
    <property type="entry name" value="PRTase_dom"/>
</dbReference>
<name>B8IUD5_METNO</name>
<keyword evidence="2" id="KW-1185">Reference proteome</keyword>
<reference evidence="1 2" key="1">
    <citation type="submission" date="2009-01" db="EMBL/GenBank/DDBJ databases">
        <title>Complete sequence of chromosome of Methylobacterium nodulans ORS 2060.</title>
        <authorList>
            <consortium name="US DOE Joint Genome Institute"/>
            <person name="Lucas S."/>
            <person name="Copeland A."/>
            <person name="Lapidus A."/>
            <person name="Glavina del Rio T."/>
            <person name="Dalin E."/>
            <person name="Tice H."/>
            <person name="Bruce D."/>
            <person name="Goodwin L."/>
            <person name="Pitluck S."/>
            <person name="Sims D."/>
            <person name="Brettin T."/>
            <person name="Detter J.C."/>
            <person name="Han C."/>
            <person name="Larimer F."/>
            <person name="Land M."/>
            <person name="Hauser L."/>
            <person name="Kyrpides N."/>
            <person name="Ivanova N."/>
            <person name="Marx C.J."/>
            <person name="Richardson P."/>
        </authorList>
    </citation>
    <scope>NUCLEOTIDE SEQUENCE [LARGE SCALE GENOMIC DNA]</scope>
    <source>
        <strain evidence="2">LMG 21967 / CNCM I-2342 / ORS 2060</strain>
    </source>
</reference>
<dbReference type="EMBL" id="CP001349">
    <property type="protein sequence ID" value="ACL55180.1"/>
    <property type="molecule type" value="Genomic_DNA"/>
</dbReference>
<accession>B8IUD5</accession>